<accession>A0A1H5DR68</accession>
<organism evidence="1 2">
    <name type="scientific">Arthrobacter alpinus</name>
    <dbReference type="NCBI Taxonomy" id="656366"/>
    <lineage>
        <taxon>Bacteria</taxon>
        <taxon>Bacillati</taxon>
        <taxon>Actinomycetota</taxon>
        <taxon>Actinomycetes</taxon>
        <taxon>Micrococcales</taxon>
        <taxon>Micrococcaceae</taxon>
        <taxon>Arthrobacter</taxon>
    </lineage>
</organism>
<dbReference type="OrthoDB" id="1645442at2"/>
<dbReference type="PANTHER" id="PTHR35908:SF1">
    <property type="entry name" value="CONSERVED PROTEIN"/>
    <property type="match status" value="1"/>
</dbReference>
<reference evidence="1 2" key="1">
    <citation type="submission" date="2016-10" db="EMBL/GenBank/DDBJ databases">
        <authorList>
            <person name="de Groot N.N."/>
        </authorList>
    </citation>
    <scope>NUCLEOTIDE SEQUENCE [LARGE SCALE GENOMIC DNA]</scope>
    <source>
        <strain evidence="1 2">DSM 22274</strain>
    </source>
</reference>
<evidence type="ECO:0000313" key="1">
    <source>
        <dbReference type="EMBL" id="SED81256.1"/>
    </source>
</evidence>
<dbReference type="KEGG" id="arw:MB46_12165"/>
<dbReference type="Pfam" id="PF18029">
    <property type="entry name" value="Glyoxalase_6"/>
    <property type="match status" value="1"/>
</dbReference>
<dbReference type="InterPro" id="IPR041581">
    <property type="entry name" value="Glyoxalase_6"/>
</dbReference>
<dbReference type="AlphaFoldDB" id="A0A0U3QNN8"/>
<accession>A0A0U3QNN8</accession>
<proteinExistence type="predicted"/>
<dbReference type="EMBL" id="FNTV01000001">
    <property type="protein sequence ID" value="SED81256.1"/>
    <property type="molecule type" value="Genomic_DNA"/>
</dbReference>
<dbReference type="Proteomes" id="UP000182725">
    <property type="component" value="Unassembled WGS sequence"/>
</dbReference>
<dbReference type="CDD" id="cd06587">
    <property type="entry name" value="VOC"/>
    <property type="match status" value="1"/>
</dbReference>
<evidence type="ECO:0000313" key="2">
    <source>
        <dbReference type="Proteomes" id="UP000182725"/>
    </source>
</evidence>
<name>A0A0U3QNN8_9MICC</name>
<dbReference type="PANTHER" id="PTHR35908">
    <property type="entry name" value="HYPOTHETICAL FUSION PROTEIN"/>
    <property type="match status" value="1"/>
</dbReference>
<dbReference type="RefSeq" id="WP_044574566.1">
    <property type="nucleotide sequence ID" value="NZ_CP013745.1"/>
</dbReference>
<dbReference type="eggNOG" id="COG0346">
    <property type="taxonomic scope" value="Bacteria"/>
</dbReference>
<gene>
    <name evidence="1" type="ORF">SAMN04489740_0042</name>
</gene>
<dbReference type="Gene3D" id="3.10.180.10">
    <property type="entry name" value="2,3-Dihydroxybiphenyl 1,2-Dioxygenase, domain 1"/>
    <property type="match status" value="1"/>
</dbReference>
<dbReference type="SUPFAM" id="SSF54593">
    <property type="entry name" value="Glyoxalase/Bleomycin resistance protein/Dihydroxybiphenyl dioxygenase"/>
    <property type="match status" value="1"/>
</dbReference>
<sequence length="120" mass="13169">MAIARLPGVVIDCPKPAELADFYGSLLGWEATAEDGWVELRSDDGSSWLAFQQVDAGYQAPDWPGQKKPQQMHLDFVVDDLDEGEAEALRLGATKPKFQPGTSFRVFLDPAGHPFCLCES</sequence>
<protein>
    <submittedName>
        <fullName evidence="1">Uncharacterized protein</fullName>
    </submittedName>
</protein>
<dbReference type="InterPro" id="IPR029068">
    <property type="entry name" value="Glyas_Bleomycin-R_OHBP_Dase"/>
</dbReference>